<name>A0A098BYN2_9BACT</name>
<dbReference type="AlphaFoldDB" id="A0A098BYN2"/>
<protein>
    <submittedName>
        <fullName evidence="2">Uncharacterized protein</fullName>
    </submittedName>
</protein>
<proteinExistence type="predicted"/>
<dbReference type="STRING" id="1562970.ING2E5B_0501"/>
<dbReference type="OrthoDB" id="7041659at2"/>
<keyword evidence="3" id="KW-1185">Reference proteome</keyword>
<dbReference type="KEGG" id="pbt:ING2E5B_0501"/>
<sequence length="185" mass="21198">MQFIYLLDRFSEEASLCTLKSYYYVNFNEVEIEEIVIKLVQESSNEEIFSELGGSTPSSTKDMIFIVYDYSTKLLPASESLALPSSGQKIEDREVGHTVFNSVKRVLYNSLCNPESEIYKAWFKNGLQYVLNKKYIYSAVTVCLIHLGIGMKMIAASIIALIMKFGIEVYCDRYKPISLMEIRDK</sequence>
<accession>A0A098BYN2</accession>
<keyword evidence="1" id="KW-0812">Transmembrane</keyword>
<evidence type="ECO:0000256" key="1">
    <source>
        <dbReference type="SAM" id="Phobius"/>
    </source>
</evidence>
<evidence type="ECO:0000313" key="3">
    <source>
        <dbReference type="Proteomes" id="UP000032417"/>
    </source>
</evidence>
<keyword evidence="1" id="KW-1133">Transmembrane helix</keyword>
<dbReference type="Proteomes" id="UP000032417">
    <property type="component" value="Chromosome 1"/>
</dbReference>
<keyword evidence="1" id="KW-0472">Membrane</keyword>
<reference evidence="2 3" key="1">
    <citation type="submission" date="2014-08" db="EMBL/GenBank/DDBJ databases">
        <authorList>
            <person name="Wibberg D."/>
        </authorList>
    </citation>
    <scope>NUCLEOTIDE SEQUENCE [LARGE SCALE GENOMIC DNA]</scope>
    <source>
        <strain evidence="3">ING2-E5B</strain>
    </source>
</reference>
<feature type="transmembrane region" description="Helical" evidence="1">
    <location>
        <begin position="135"/>
        <end position="163"/>
    </location>
</feature>
<organism evidence="2 3">
    <name type="scientific">Fermentimonas caenicola</name>
    <dbReference type="NCBI Taxonomy" id="1562970"/>
    <lineage>
        <taxon>Bacteria</taxon>
        <taxon>Pseudomonadati</taxon>
        <taxon>Bacteroidota</taxon>
        <taxon>Bacteroidia</taxon>
        <taxon>Bacteroidales</taxon>
        <taxon>Dysgonomonadaceae</taxon>
        <taxon>Fermentimonas</taxon>
    </lineage>
</organism>
<evidence type="ECO:0000313" key="2">
    <source>
        <dbReference type="EMBL" id="CEA15268.1"/>
    </source>
</evidence>
<dbReference type="HOGENOM" id="CLU_1642126_0_0_10"/>
<gene>
    <name evidence="2" type="ORF">ING2E5B_0501</name>
</gene>
<dbReference type="EMBL" id="LN515532">
    <property type="protein sequence ID" value="CEA15268.1"/>
    <property type="molecule type" value="Genomic_DNA"/>
</dbReference>